<dbReference type="InterPro" id="IPR017887">
    <property type="entry name" value="TF_TCP_subgr"/>
</dbReference>
<feature type="domain" description="TCP" evidence="11">
    <location>
        <begin position="1"/>
        <end position="37"/>
    </location>
</feature>
<protein>
    <recommendedName>
        <fullName evidence="14">Homeobox domain-containing protein</fullName>
    </recommendedName>
</protein>
<reference evidence="12 13" key="1">
    <citation type="submission" date="2020-10" db="EMBL/GenBank/DDBJ databases">
        <title>Plant Genome Project.</title>
        <authorList>
            <person name="Zhang R.-G."/>
        </authorList>
    </citation>
    <scope>NUCLEOTIDE SEQUENCE [LARGE SCALE GENOMIC DNA]</scope>
    <source>
        <strain evidence="12">FAFU-HL-1</strain>
        <tissue evidence="12">Leaf</tissue>
    </source>
</reference>
<keyword evidence="13" id="KW-1185">Reference proteome</keyword>
<dbReference type="AlphaFoldDB" id="A0A835K7W1"/>
<comment type="similarity">
    <text evidence="2">Belongs to the TALE/BELL homeobox family.</text>
</comment>
<proteinExistence type="inferred from homology"/>
<evidence type="ECO:0000256" key="7">
    <source>
        <dbReference type="ARBA" id="ARBA00023242"/>
    </source>
</evidence>
<dbReference type="FunFam" id="1.10.10.60:FF:000083">
    <property type="entry name" value="BEL1-like homeodomain protein 4"/>
    <property type="match status" value="1"/>
</dbReference>
<evidence type="ECO:0000256" key="3">
    <source>
        <dbReference type="ARBA" id="ARBA00023015"/>
    </source>
</evidence>
<keyword evidence="3" id="KW-0805">Transcription regulation</keyword>
<dbReference type="OrthoDB" id="10056939at2759"/>
<comment type="subcellular location">
    <subcellularLocation>
        <location evidence="1 8">Nucleus</location>
    </subcellularLocation>
</comment>
<organism evidence="12 13">
    <name type="scientific">Salix dunnii</name>
    <dbReference type="NCBI Taxonomy" id="1413687"/>
    <lineage>
        <taxon>Eukaryota</taxon>
        <taxon>Viridiplantae</taxon>
        <taxon>Streptophyta</taxon>
        <taxon>Embryophyta</taxon>
        <taxon>Tracheophyta</taxon>
        <taxon>Spermatophyta</taxon>
        <taxon>Magnoliopsida</taxon>
        <taxon>eudicotyledons</taxon>
        <taxon>Gunneridae</taxon>
        <taxon>Pentapetalae</taxon>
        <taxon>rosids</taxon>
        <taxon>fabids</taxon>
        <taxon>Malpighiales</taxon>
        <taxon>Salicaceae</taxon>
        <taxon>Saliceae</taxon>
        <taxon>Salix</taxon>
    </lineage>
</organism>
<dbReference type="SMART" id="SM00389">
    <property type="entry name" value="HOX"/>
    <property type="match status" value="1"/>
</dbReference>
<name>A0A835K7W1_9ROSI</name>
<gene>
    <name evidence="12" type="ORF">SADUNF_Sadunf04G0153800</name>
</gene>
<evidence type="ECO:0000259" key="10">
    <source>
        <dbReference type="PROSITE" id="PS50071"/>
    </source>
</evidence>
<evidence type="ECO:0000313" key="13">
    <source>
        <dbReference type="Proteomes" id="UP000657918"/>
    </source>
</evidence>
<dbReference type="PROSITE" id="PS50071">
    <property type="entry name" value="HOMEOBOX_2"/>
    <property type="match status" value="1"/>
</dbReference>
<evidence type="ECO:0000256" key="5">
    <source>
        <dbReference type="ARBA" id="ARBA00023155"/>
    </source>
</evidence>
<dbReference type="SUPFAM" id="SSF46689">
    <property type="entry name" value="Homeodomain-like"/>
    <property type="match status" value="1"/>
</dbReference>
<evidence type="ECO:0000259" key="11">
    <source>
        <dbReference type="PROSITE" id="PS51369"/>
    </source>
</evidence>
<evidence type="ECO:0000313" key="12">
    <source>
        <dbReference type="EMBL" id="KAF9684780.1"/>
    </source>
</evidence>
<keyword evidence="4 8" id="KW-0238">DNA-binding</keyword>
<dbReference type="CDD" id="cd00086">
    <property type="entry name" value="homeodomain"/>
    <property type="match status" value="1"/>
</dbReference>
<evidence type="ECO:0000256" key="2">
    <source>
        <dbReference type="ARBA" id="ARBA00006454"/>
    </source>
</evidence>
<dbReference type="PROSITE" id="PS51369">
    <property type="entry name" value="TCP"/>
    <property type="match status" value="1"/>
</dbReference>
<comment type="caution">
    <text evidence="12">The sequence shown here is derived from an EMBL/GenBank/DDBJ whole genome shotgun (WGS) entry which is preliminary data.</text>
</comment>
<dbReference type="InterPro" id="IPR001356">
    <property type="entry name" value="HD"/>
</dbReference>
<feature type="domain" description="Homeobox" evidence="10">
    <location>
        <begin position="833"/>
        <end position="896"/>
    </location>
</feature>
<dbReference type="SMART" id="SM00574">
    <property type="entry name" value="POX"/>
    <property type="match status" value="1"/>
</dbReference>
<accession>A0A835K7W1</accession>
<dbReference type="Pfam" id="PF07526">
    <property type="entry name" value="POX"/>
    <property type="match status" value="1"/>
</dbReference>
<dbReference type="InterPro" id="IPR008422">
    <property type="entry name" value="KN_HD"/>
</dbReference>
<feature type="DNA-binding region" description="Homeobox" evidence="8">
    <location>
        <begin position="835"/>
        <end position="897"/>
    </location>
</feature>
<dbReference type="InterPro" id="IPR009057">
    <property type="entry name" value="Homeodomain-like_sf"/>
</dbReference>
<dbReference type="Gene3D" id="1.10.10.60">
    <property type="entry name" value="Homeodomain-like"/>
    <property type="match status" value="1"/>
</dbReference>
<evidence type="ECO:0000256" key="8">
    <source>
        <dbReference type="PROSITE-ProRule" id="PRU00108"/>
    </source>
</evidence>
<dbReference type="GO" id="GO:0006355">
    <property type="term" value="P:regulation of DNA-templated transcription"/>
    <property type="evidence" value="ECO:0007669"/>
    <property type="project" value="InterPro"/>
</dbReference>
<dbReference type="InterPro" id="IPR006563">
    <property type="entry name" value="POX_dom"/>
</dbReference>
<dbReference type="GO" id="GO:0003677">
    <property type="term" value="F:DNA binding"/>
    <property type="evidence" value="ECO:0007669"/>
    <property type="project" value="UniProtKB-UniRule"/>
</dbReference>
<dbReference type="Proteomes" id="UP000657918">
    <property type="component" value="Chromosome 4"/>
</dbReference>
<keyword evidence="6" id="KW-0804">Transcription</keyword>
<evidence type="ECO:0000256" key="1">
    <source>
        <dbReference type="ARBA" id="ARBA00004123"/>
    </source>
</evidence>
<dbReference type="Pfam" id="PF05920">
    <property type="entry name" value="Homeobox_KN"/>
    <property type="match status" value="1"/>
</dbReference>
<evidence type="ECO:0000256" key="9">
    <source>
        <dbReference type="SAM" id="MobiDB-lite"/>
    </source>
</evidence>
<dbReference type="GO" id="GO:0005634">
    <property type="term" value="C:nucleus"/>
    <property type="evidence" value="ECO:0007669"/>
    <property type="project" value="UniProtKB-SubCell"/>
</dbReference>
<dbReference type="InterPro" id="IPR050224">
    <property type="entry name" value="TALE_homeobox"/>
</dbReference>
<keyword evidence="5 8" id="KW-0371">Homeobox</keyword>
<evidence type="ECO:0000256" key="4">
    <source>
        <dbReference type="ARBA" id="ARBA00023125"/>
    </source>
</evidence>
<evidence type="ECO:0000256" key="6">
    <source>
        <dbReference type="ARBA" id="ARBA00023163"/>
    </source>
</evidence>
<dbReference type="PANTHER" id="PTHR11850">
    <property type="entry name" value="HOMEOBOX PROTEIN TRANSCRIPTION FACTORS"/>
    <property type="match status" value="1"/>
</dbReference>
<feature type="compositionally biased region" description="Basic and acidic residues" evidence="9">
    <location>
        <begin position="965"/>
        <end position="974"/>
    </location>
</feature>
<dbReference type="EMBL" id="JADGMS010000004">
    <property type="protein sequence ID" value="KAF9684780.1"/>
    <property type="molecule type" value="Genomic_DNA"/>
</dbReference>
<keyword evidence="7 8" id="KW-0539">Nucleus</keyword>
<evidence type="ECO:0008006" key="14">
    <source>
        <dbReference type="Google" id="ProtNLM"/>
    </source>
</evidence>
<sequence>MNCAARIFQLTHELGNNTDGETIAWLSHLSLQSQEMVPQPPGLHPSAGSVGLSDSNIYACEPRSTEPTEAQGLNIKDKNCERLKVEGFIIYDSTLTDLIQFNSMITSIQRLPIIIGRPPGINTASITFLSPLEQSRLESQCSTGATTGVVDGIAGILSSWSDRTKLGGCWKRWVLSLVFYFQCLDQDDKLGLALRNELAREVPVKVTQTRFASYHLMDTRNLRPDSHVAQQSRRDKLRVQQSLTSVQHIDEFPSSLEHYSIRPGLSSDLVHVRNFRNGSILYDSPMFSSEMLNFATSSHAVSASKDAIIGQELGHIPAENSSFTSISNPVLPNFNASPKSTTCDPQECVNWRSLDPQQSYDLMVNYAGGSVGGGRNQKPMFVGEVLSNNARASNISTSRQYWMPSYIENQDVQLPSTLRNSSGEILSDGSLKGVREMQVTSLPPYQNTLLDVIPSGCFRPRINERIVHPSYATESTTLDLDNNTSTWMSRSLENHHHWSGELGLIARTSDQDLRTIGSDANTQGLSLSLSSINPPSKVEVTHFGEGCASEHLQLKEARVSQESHQDSKISKSSSLCAMPKPSIISKGGGKSLHDIVGTSTHAFRNTGPLGPFTGYATILKSSGFLKPAQELLEEFSSITGPKLMRTFEMFERISGDQIDALGMADTVNAIDEEGGTKGNDIPGISSSTFNSLNKQSGVAGVGGTGSSCGPEHQQMKAKLLFLEEEVCRRYKQYHQQMQMVAASFESVAGLSAATPYVTLALKTVSGNFKSLKHAISDHLKQVTKAVGDNLFSRNAVAVGSKVDTSSSRLRYTDQSIQTNKSAGINVGYHEPQQHIWRPQRGLPERSVAILRAWLFEHFLHPYPTDADKHMLATQTGLSRNQVSNWFINARVRLWKPMVEEIHLLESKGLGEKAGKNDGDSAEGNSQSNDEEGSNKFGTNSVLNKQMECSGIGSSGGSDEQQDAEQLSREKRSRVEFQVPTTMDGSPMNFLPYQRSGTDNGGLGAVSLTLGLRQGIESAQHQIQLQQHKGHFKQPFGVLSNLNASPTASNGDEQECSNWTKLGSEQSYDLSVDYAGVSVTGERNQKLMSARTVLSNKATFAEAYESECLESKKGFPKEPRHDSKVSRASSLCPLPIPSILSKTCGKSSHNLPGNATNVQNTGRLGPFIGYSTVLHSSGLLKPAQELLEEFRCF</sequence>
<feature type="region of interest" description="Disordered" evidence="9">
    <location>
        <begin position="910"/>
        <end position="988"/>
    </location>
</feature>